<organism evidence="2 3">
    <name type="scientific">Ciceribacter ferrooxidans</name>
    <dbReference type="NCBI Taxonomy" id="2509717"/>
    <lineage>
        <taxon>Bacteria</taxon>
        <taxon>Pseudomonadati</taxon>
        <taxon>Pseudomonadota</taxon>
        <taxon>Alphaproteobacteria</taxon>
        <taxon>Hyphomicrobiales</taxon>
        <taxon>Rhizobiaceae</taxon>
        <taxon>Ciceribacter</taxon>
    </lineage>
</organism>
<sequence>MSKTAVIGCVLAMLVAVSGARAAEGDETLLYGRELRAGEIASTCFARRYDKTHLQGHPRQNVTEMRVLAYRPDWPHAASIVNLEFRFRGVSEAFQLSGECRAVSGKATALDCAVECDGGLFSMRRDASGALMVDIPAGLALCDGDEALPAGARFGSDDRRFRLAAETLATCRDLIWDDEIRPKLLQSGSP</sequence>
<reference evidence="2 3" key="1">
    <citation type="submission" date="2019-01" db="EMBL/GenBank/DDBJ databases">
        <authorList>
            <person name="Deng T."/>
        </authorList>
    </citation>
    <scope>NUCLEOTIDE SEQUENCE [LARGE SCALE GENOMIC DNA]</scope>
    <source>
        <strain evidence="2 3">F8825</strain>
    </source>
</reference>
<gene>
    <name evidence="2" type="ORF">EUU22_07630</name>
</gene>
<dbReference type="OrthoDB" id="7839213at2"/>
<dbReference type="EMBL" id="SDVB01000170">
    <property type="protein sequence ID" value="RYC17833.1"/>
    <property type="molecule type" value="Genomic_DNA"/>
</dbReference>
<keyword evidence="3" id="KW-1185">Reference proteome</keyword>
<accession>A0A4Q2TES0</accession>
<keyword evidence="1" id="KW-0732">Signal</keyword>
<evidence type="ECO:0000313" key="2">
    <source>
        <dbReference type="EMBL" id="RYC17833.1"/>
    </source>
</evidence>
<dbReference type="RefSeq" id="WP_129331407.1">
    <property type="nucleotide sequence ID" value="NZ_SDVB01000170.1"/>
</dbReference>
<dbReference type="AlphaFoldDB" id="A0A4Q2TES0"/>
<evidence type="ECO:0000313" key="3">
    <source>
        <dbReference type="Proteomes" id="UP000291088"/>
    </source>
</evidence>
<evidence type="ECO:0000256" key="1">
    <source>
        <dbReference type="SAM" id="SignalP"/>
    </source>
</evidence>
<protein>
    <submittedName>
        <fullName evidence="2">Uncharacterized protein</fullName>
    </submittedName>
</protein>
<feature type="chain" id="PRO_5020644800" evidence="1">
    <location>
        <begin position="23"/>
        <end position="190"/>
    </location>
</feature>
<proteinExistence type="predicted"/>
<name>A0A4Q2TES0_9HYPH</name>
<feature type="signal peptide" evidence="1">
    <location>
        <begin position="1"/>
        <end position="22"/>
    </location>
</feature>
<dbReference type="Proteomes" id="UP000291088">
    <property type="component" value="Unassembled WGS sequence"/>
</dbReference>
<comment type="caution">
    <text evidence="2">The sequence shown here is derived from an EMBL/GenBank/DDBJ whole genome shotgun (WGS) entry which is preliminary data.</text>
</comment>